<dbReference type="Pfam" id="PF00083">
    <property type="entry name" value="Sugar_tr"/>
    <property type="match status" value="1"/>
</dbReference>
<feature type="transmembrane region" description="Helical" evidence="7">
    <location>
        <begin position="369"/>
        <end position="390"/>
    </location>
</feature>
<dbReference type="InterPro" id="IPR005828">
    <property type="entry name" value="MFS_sugar_transport-like"/>
</dbReference>
<keyword evidence="3" id="KW-0813">Transport</keyword>
<sequence length="568" mass="64282">MKRKWREEKKSRKKKILEMLIITRILNTMKAMNAFIWRLPKMPVVKIAKTYEVSKITAILTLVGFLMGLEVPSLATFLTNKTFNEYFRYPTPLQQGLLMGATPLGGILGCLIYCVMNDKFSRIYQFQMGIIVWNIVTLLNFCIWNLLGLLICRVVKGMILGNFSILVASYANEVIPRDKRGSTMSYIQLCLTIGILVMHYLCIALSLWDSHFAFRVAWCVGIIPGIVFWVASCALPESYHWLVLHGQMSKAQEIQHNLAKKFNESQPRDAVPEMSKIELAGDFWIGVNDLNFCKKLPRGSLKPLILGMTLQLLIQFSGINIILGYITYICEIVGLDGNVKLFTSSIPYFINMVLSLLPITFIDYTSRKLITLLGGFPISGLLITIGALFVKYGQDTKPIDGNKSLVWSIGENPFVGGWILTLCFLIVGIFAMSLSSIPWIYTNEMLPSRVKVKGFAICVTFGWLGNFILTFLCPVMIEMLKGTTFIIFGSLTFLISLIVLIWFPETKGMSMEDIDNFFEFENKENTNLHEEKSIKTPDLNFNVDSARSSEGVESHKPIQLKSDEEMII</sequence>
<reference evidence="9 10" key="1">
    <citation type="journal article" date="2012" name="FEMS Yeast Res.">
        <title>The genome sequence of the wine yeast VIN7 reveals an allotriploid hybrid genome with Saccharomyces cerevisiae and Saccharomyces kudriavzevii origins.</title>
        <authorList>
            <person name="Borneman A.R."/>
            <person name="Desany B.A."/>
            <person name="Riches D."/>
            <person name="Affourtit J.P."/>
            <person name="Forgan A.H."/>
            <person name="Pretorius I.S."/>
            <person name="Egholm M."/>
            <person name="Chambers P.J."/>
        </authorList>
    </citation>
    <scope>NUCLEOTIDE SEQUENCE [LARGE SCALE GENOMIC DNA]</scope>
    <source>
        <strain evidence="9 10">VIN7</strain>
    </source>
</reference>
<feature type="transmembrane region" description="Helical" evidence="7">
    <location>
        <begin position="454"/>
        <end position="477"/>
    </location>
</feature>
<dbReference type="PRINTS" id="PR00171">
    <property type="entry name" value="SUGRTRNSPORT"/>
</dbReference>
<evidence type="ECO:0000313" key="9">
    <source>
        <dbReference type="EMBL" id="EHN02637.1"/>
    </source>
</evidence>
<dbReference type="SUPFAM" id="SSF103473">
    <property type="entry name" value="MFS general substrate transporter"/>
    <property type="match status" value="1"/>
</dbReference>
<dbReference type="AlphaFoldDB" id="H0GU84"/>
<dbReference type="Proteomes" id="UP000009009">
    <property type="component" value="Unassembled WGS sequence"/>
</dbReference>
<evidence type="ECO:0000256" key="5">
    <source>
        <dbReference type="ARBA" id="ARBA00022989"/>
    </source>
</evidence>
<dbReference type="InterPro" id="IPR050360">
    <property type="entry name" value="MFS_Sugar_Transporters"/>
</dbReference>
<dbReference type="InterPro" id="IPR005829">
    <property type="entry name" value="Sugar_transporter_CS"/>
</dbReference>
<dbReference type="Gene3D" id="1.20.1250.20">
    <property type="entry name" value="MFS general substrate transporter like domains"/>
    <property type="match status" value="1"/>
</dbReference>
<comment type="similarity">
    <text evidence="2">Belongs to the major facilitator superfamily. Sugar transporter (TC 2.A.1.1) family.</text>
</comment>
<dbReference type="InterPro" id="IPR020846">
    <property type="entry name" value="MFS_dom"/>
</dbReference>
<dbReference type="PhylomeDB" id="H0GU84"/>
<evidence type="ECO:0000256" key="2">
    <source>
        <dbReference type="ARBA" id="ARBA00010992"/>
    </source>
</evidence>
<feature type="transmembrane region" description="Helical" evidence="7">
    <location>
        <begin position="346"/>
        <end position="362"/>
    </location>
</feature>
<dbReference type="GO" id="GO:0005351">
    <property type="term" value="F:carbohydrate:proton symporter activity"/>
    <property type="evidence" value="ECO:0007669"/>
    <property type="project" value="TreeGrafter"/>
</dbReference>
<evidence type="ECO:0000256" key="7">
    <source>
        <dbReference type="SAM" id="Phobius"/>
    </source>
</evidence>
<dbReference type="FunFam" id="1.20.1250.20:FF:000564">
    <property type="entry name" value="YFL040W-like protein"/>
    <property type="match status" value="1"/>
</dbReference>
<feature type="transmembrane region" description="Helical" evidence="7">
    <location>
        <begin position="157"/>
        <end position="175"/>
    </location>
</feature>
<dbReference type="CDD" id="cd17356">
    <property type="entry name" value="MFS_HXT"/>
    <property type="match status" value="1"/>
</dbReference>
<feature type="transmembrane region" description="Helical" evidence="7">
    <location>
        <begin position="304"/>
        <end position="326"/>
    </location>
</feature>
<dbReference type="HOGENOM" id="CLU_001265_30_12_1"/>
<evidence type="ECO:0000256" key="6">
    <source>
        <dbReference type="ARBA" id="ARBA00023136"/>
    </source>
</evidence>
<dbReference type="OrthoDB" id="4142200at2759"/>
<proteinExistence type="inferred from homology"/>
<dbReference type="EMBL" id="AGVY01000197">
    <property type="protein sequence ID" value="EHN02637.1"/>
    <property type="molecule type" value="Genomic_DNA"/>
</dbReference>
<name>H0GU84_SACCK</name>
<keyword evidence="5 7" id="KW-1133">Transmembrane helix</keyword>
<protein>
    <submittedName>
        <fullName evidence="9">YFL040W-like protein</fullName>
    </submittedName>
</protein>
<organism evidence="9 10">
    <name type="scientific">Saccharomyces cerevisiae x Saccharomyces kudriavzevii (strain VIN7)</name>
    <name type="common">Yeast</name>
    <dbReference type="NCBI Taxonomy" id="1095631"/>
    <lineage>
        <taxon>Eukaryota</taxon>
        <taxon>Fungi</taxon>
        <taxon>Dikarya</taxon>
        <taxon>Ascomycota</taxon>
        <taxon>Saccharomycotina</taxon>
        <taxon>Saccharomycetes</taxon>
        <taxon>Saccharomycetales</taxon>
        <taxon>Saccharomycetaceae</taxon>
        <taxon>Saccharomyces</taxon>
    </lineage>
</organism>
<feature type="transmembrane region" description="Helical" evidence="7">
    <location>
        <begin position="187"/>
        <end position="208"/>
    </location>
</feature>
<dbReference type="InterPro" id="IPR003663">
    <property type="entry name" value="Sugar/inositol_transpt"/>
</dbReference>
<comment type="subcellular location">
    <subcellularLocation>
        <location evidence="1">Membrane</location>
        <topology evidence="1">Multi-pass membrane protein</topology>
    </subcellularLocation>
</comment>
<feature type="transmembrane region" description="Helical" evidence="7">
    <location>
        <begin position="99"/>
        <end position="116"/>
    </location>
</feature>
<keyword evidence="6 7" id="KW-0472">Membrane</keyword>
<gene>
    <name evidence="9" type="ORF">VIN7_6847</name>
</gene>
<evidence type="ECO:0000313" key="10">
    <source>
        <dbReference type="Proteomes" id="UP000009009"/>
    </source>
</evidence>
<evidence type="ECO:0000256" key="1">
    <source>
        <dbReference type="ARBA" id="ARBA00004141"/>
    </source>
</evidence>
<accession>H0GU84</accession>
<evidence type="ECO:0000259" key="8">
    <source>
        <dbReference type="PROSITE" id="PS50850"/>
    </source>
</evidence>
<feature type="transmembrane region" description="Helical" evidence="7">
    <location>
        <begin position="214"/>
        <end position="235"/>
    </location>
</feature>
<dbReference type="GO" id="GO:0016020">
    <property type="term" value="C:membrane"/>
    <property type="evidence" value="ECO:0007669"/>
    <property type="project" value="UniProtKB-SubCell"/>
</dbReference>
<dbReference type="PANTHER" id="PTHR48022">
    <property type="entry name" value="PLASTIDIC GLUCOSE TRANSPORTER 4"/>
    <property type="match status" value="1"/>
</dbReference>
<evidence type="ECO:0000256" key="3">
    <source>
        <dbReference type="ARBA" id="ARBA00022448"/>
    </source>
</evidence>
<evidence type="ECO:0000256" key="4">
    <source>
        <dbReference type="ARBA" id="ARBA00022692"/>
    </source>
</evidence>
<feature type="transmembrane region" description="Helical" evidence="7">
    <location>
        <begin position="128"/>
        <end position="151"/>
    </location>
</feature>
<dbReference type="InterPro" id="IPR036259">
    <property type="entry name" value="MFS_trans_sf"/>
</dbReference>
<comment type="caution">
    <text evidence="9">The sequence shown here is derived from an EMBL/GenBank/DDBJ whole genome shotgun (WGS) entry which is preliminary data.</text>
</comment>
<dbReference type="PANTHER" id="PTHR48022:SF7">
    <property type="entry name" value="MAJOR FACILITATOR SUPERFAMILY (MFS) PROFILE DOMAIN-CONTAINING PROTEIN-RELATED"/>
    <property type="match status" value="1"/>
</dbReference>
<feature type="domain" description="Major facilitator superfamily (MFS) profile" evidence="8">
    <location>
        <begin position="56"/>
        <end position="507"/>
    </location>
</feature>
<dbReference type="PROSITE" id="PS00217">
    <property type="entry name" value="SUGAR_TRANSPORT_2"/>
    <property type="match status" value="1"/>
</dbReference>
<feature type="transmembrane region" description="Helical" evidence="7">
    <location>
        <begin position="415"/>
        <end position="442"/>
    </location>
</feature>
<feature type="transmembrane region" description="Helical" evidence="7">
    <location>
        <begin position="483"/>
        <end position="503"/>
    </location>
</feature>
<keyword evidence="4 7" id="KW-0812">Transmembrane</keyword>
<keyword evidence="10" id="KW-1185">Reference proteome</keyword>
<dbReference type="PROSITE" id="PS50850">
    <property type="entry name" value="MFS"/>
    <property type="match status" value="1"/>
</dbReference>